<sequence length="69" mass="7759">MAMTLTIKQIAYICDLAGIEYKQPNPDDLSIEITIEDNMEIQEEGKLYKGLGAYITDYPEEGAISLEDE</sequence>
<protein>
    <recommendedName>
        <fullName evidence="3">Phage protein</fullName>
    </recommendedName>
</protein>
<gene>
    <name evidence="1" type="ORF">FE392_17995</name>
</gene>
<evidence type="ECO:0000313" key="1">
    <source>
        <dbReference type="EMBL" id="MDX7989178.1"/>
    </source>
</evidence>
<name>A0ABU4SEF0_9GAMM</name>
<evidence type="ECO:0000313" key="2">
    <source>
        <dbReference type="Proteomes" id="UP001271890"/>
    </source>
</evidence>
<keyword evidence="2" id="KW-1185">Reference proteome</keyword>
<reference evidence="2" key="1">
    <citation type="journal article" date="2024" name="Toxins">
        <title>Genome Sequence Analysis of Native Xenorhabdus Strains Isolated from Entomopathogenic Nematodes in Argentina.</title>
        <authorList>
            <person name="Palma L."/>
            <person name="Frizzo L."/>
            <person name="Kaiser S."/>
            <person name="Berry C."/>
            <person name="Caballero P."/>
            <person name="Bode H.B."/>
            <person name="Del Valle E.E."/>
        </authorList>
    </citation>
    <scope>NUCLEOTIDE SEQUENCE [LARGE SCALE GENOMIC DNA]</scope>
    <source>
        <strain evidence="2">12</strain>
    </source>
</reference>
<dbReference type="EMBL" id="VCDN01000100">
    <property type="protein sequence ID" value="MDX7989178.1"/>
    <property type="molecule type" value="Genomic_DNA"/>
</dbReference>
<comment type="caution">
    <text evidence="1">The sequence shown here is derived from an EMBL/GenBank/DDBJ whole genome shotgun (WGS) entry which is preliminary data.</text>
</comment>
<evidence type="ECO:0008006" key="3">
    <source>
        <dbReference type="Google" id="ProtNLM"/>
    </source>
</evidence>
<accession>A0ABU4SEF0</accession>
<organism evidence="1 2">
    <name type="scientific">Xenorhabdus santafensis</name>
    <dbReference type="NCBI Taxonomy" id="2582833"/>
    <lineage>
        <taxon>Bacteria</taxon>
        <taxon>Pseudomonadati</taxon>
        <taxon>Pseudomonadota</taxon>
        <taxon>Gammaproteobacteria</taxon>
        <taxon>Enterobacterales</taxon>
        <taxon>Morganellaceae</taxon>
        <taxon>Xenorhabdus</taxon>
    </lineage>
</organism>
<dbReference type="Proteomes" id="UP001271890">
    <property type="component" value="Unassembled WGS sequence"/>
</dbReference>
<dbReference type="RefSeq" id="WP_319931548.1">
    <property type="nucleotide sequence ID" value="NZ_VCDN01000100.1"/>
</dbReference>
<proteinExistence type="predicted"/>